<evidence type="ECO:0008006" key="3">
    <source>
        <dbReference type="Google" id="ProtNLM"/>
    </source>
</evidence>
<dbReference type="AlphaFoldDB" id="A0A266Q5E1"/>
<dbReference type="Proteomes" id="UP000216101">
    <property type="component" value="Unassembled WGS sequence"/>
</dbReference>
<proteinExistence type="predicted"/>
<organism evidence="1 2">
    <name type="scientific">Cellvibrio mixtus</name>
    <dbReference type="NCBI Taxonomy" id="39650"/>
    <lineage>
        <taxon>Bacteria</taxon>
        <taxon>Pseudomonadati</taxon>
        <taxon>Pseudomonadota</taxon>
        <taxon>Gammaproteobacteria</taxon>
        <taxon>Cellvibrionales</taxon>
        <taxon>Cellvibrionaceae</taxon>
        <taxon>Cellvibrio</taxon>
    </lineage>
</organism>
<dbReference type="EMBL" id="NHNI01000002">
    <property type="protein sequence ID" value="OZY85094.1"/>
    <property type="molecule type" value="Genomic_DNA"/>
</dbReference>
<dbReference type="RefSeq" id="WP_244904795.1">
    <property type="nucleotide sequence ID" value="NZ_NHNI01000002.1"/>
</dbReference>
<accession>A0A266Q5E1</accession>
<comment type="caution">
    <text evidence="1">The sequence shown here is derived from an EMBL/GenBank/DDBJ whole genome shotgun (WGS) entry which is preliminary data.</text>
</comment>
<evidence type="ECO:0000313" key="1">
    <source>
        <dbReference type="EMBL" id="OZY85094.1"/>
    </source>
</evidence>
<protein>
    <recommendedName>
        <fullName evidence="3">DUF3108 domain-containing protein</fullName>
    </recommendedName>
</protein>
<sequence>MYKIKSFNPIDLVRISLRPALTLFLSLLAAVPVLAEKNYVVAGSAYNIVDNQLAYRELYTALDENKSVTVDYVSPEGNTFATKTLVYQGEPFQPAFELEDKRDNEYVSAQFQGARLILSNGKNSNINEKVIFDNARLVVDAGFDAYIQLHWDQLMAGKRLKFDFALPLRLTTIQLEVRKIKATESPVRDKEFGSDWVHFRIAPARAFISFFSDPIFLAYNPQGKYLMRYYGRSNLDNDAGEPVDVRIEYEYLD</sequence>
<reference evidence="2" key="1">
    <citation type="submission" date="2017-05" db="EMBL/GenBank/DDBJ databases">
        <authorList>
            <person name="Barney B.M."/>
        </authorList>
    </citation>
    <scope>NUCLEOTIDE SEQUENCE [LARGE SCALE GENOMIC DNA]</scope>
    <source>
        <strain evidence="2">PSBB022</strain>
    </source>
</reference>
<evidence type="ECO:0000313" key="2">
    <source>
        <dbReference type="Proteomes" id="UP000216101"/>
    </source>
</evidence>
<gene>
    <name evidence="1" type="ORF">CBP51_18325</name>
</gene>
<keyword evidence="2" id="KW-1185">Reference proteome</keyword>
<name>A0A266Q5E1_9GAMM</name>